<gene>
    <name evidence="2" type="ORF">MAGMO_1710</name>
</gene>
<organism evidence="2">
    <name type="scientific">Magnetococcus massalia (strain MO-1)</name>
    <dbReference type="NCBI Taxonomy" id="451514"/>
    <lineage>
        <taxon>Bacteria</taxon>
        <taxon>Pseudomonadati</taxon>
        <taxon>Pseudomonadota</taxon>
        <taxon>Magnetococcia</taxon>
        <taxon>Magnetococcales</taxon>
        <taxon>Magnetococcaceae</taxon>
        <taxon>Magnetococcus</taxon>
    </lineage>
</organism>
<evidence type="ECO:0000256" key="1">
    <source>
        <dbReference type="SAM" id="MobiDB-lite"/>
    </source>
</evidence>
<name>A0A1S7LJ67_MAGMO</name>
<protein>
    <submittedName>
        <fullName evidence="2">Uncharacterized protein</fullName>
    </submittedName>
</protein>
<dbReference type="EMBL" id="LO017727">
    <property type="protein sequence ID" value="CRH05891.1"/>
    <property type="molecule type" value="Genomic_DNA"/>
</dbReference>
<evidence type="ECO:0000313" key="2">
    <source>
        <dbReference type="EMBL" id="CRH05891.1"/>
    </source>
</evidence>
<dbReference type="AlphaFoldDB" id="A0A1S7LJ67"/>
<feature type="region of interest" description="Disordered" evidence="1">
    <location>
        <begin position="1"/>
        <end position="34"/>
    </location>
</feature>
<proteinExistence type="predicted"/>
<reference evidence="2" key="1">
    <citation type="submission" date="2015-04" db="EMBL/GenBank/DDBJ databases">
        <authorList>
            <person name="Syromyatnikov M.Y."/>
            <person name="Popov V.N."/>
        </authorList>
    </citation>
    <scope>NUCLEOTIDE SEQUENCE</scope>
    <source>
        <strain evidence="2">MO-1</strain>
    </source>
</reference>
<sequence>MGIFAKSQSDDREQEELAALLNSSTPLDQDYRIQ</sequence>
<accession>A0A1S7LJ67</accession>